<evidence type="ECO:0000256" key="7">
    <source>
        <dbReference type="SAM" id="Phobius"/>
    </source>
</evidence>
<keyword evidence="5 7" id="KW-0472">Membrane</keyword>
<keyword evidence="3" id="KW-0735">Signal-anchor</keyword>
<comment type="caution">
    <text evidence="8">The sequence shown here is derived from an EMBL/GenBank/DDBJ whole genome shotgun (WGS) entry which is preliminary data.</text>
</comment>
<keyword evidence="6" id="KW-0325">Glycoprotein</keyword>
<keyword evidence="4 7" id="KW-1133">Transmembrane helix</keyword>
<dbReference type="PANTHER" id="PTHR12270">
    <property type="entry name" value="GLYCOSYLTRANSFERASE-RELATED"/>
    <property type="match status" value="1"/>
</dbReference>
<organism evidence="8 9">
    <name type="scientific">Basidiobolus ranarum</name>
    <dbReference type="NCBI Taxonomy" id="34480"/>
    <lineage>
        <taxon>Eukaryota</taxon>
        <taxon>Fungi</taxon>
        <taxon>Fungi incertae sedis</taxon>
        <taxon>Zoopagomycota</taxon>
        <taxon>Entomophthoromycotina</taxon>
        <taxon>Basidiobolomycetes</taxon>
        <taxon>Basidiobolales</taxon>
        <taxon>Basidiobolaceae</taxon>
        <taxon>Basidiobolus</taxon>
    </lineage>
</organism>
<keyword evidence="2 7" id="KW-0812">Transmembrane</keyword>
<reference evidence="8 9" key="1">
    <citation type="submission" date="2023-04" db="EMBL/GenBank/DDBJ databases">
        <title>Genome of Basidiobolus ranarum AG-B5.</title>
        <authorList>
            <person name="Stajich J.E."/>
            <person name="Carter-House D."/>
            <person name="Gryganskyi A."/>
        </authorList>
    </citation>
    <scope>NUCLEOTIDE SEQUENCE [LARGE SCALE GENOMIC DNA]</scope>
    <source>
        <strain evidence="8 9">AG-B5</strain>
    </source>
</reference>
<protein>
    <recommendedName>
        <fullName evidence="10">Glycosyltransferase family 49 protein</fullName>
    </recommendedName>
</protein>
<evidence type="ECO:0000256" key="5">
    <source>
        <dbReference type="ARBA" id="ARBA00023136"/>
    </source>
</evidence>
<evidence type="ECO:0000313" key="9">
    <source>
        <dbReference type="Proteomes" id="UP001479436"/>
    </source>
</evidence>
<evidence type="ECO:0000256" key="3">
    <source>
        <dbReference type="ARBA" id="ARBA00022968"/>
    </source>
</evidence>
<dbReference type="InterPro" id="IPR051292">
    <property type="entry name" value="Xyl/GlcA_transferase"/>
</dbReference>
<gene>
    <name evidence="8" type="ORF">K7432_002962</name>
</gene>
<sequence>MRVDFSYSRIFKFLFLTYLVISILYIFLFFYGSPHKTHDKLTPVTPSKVPQHTQPSVEDNKNEILWANNQGSTVPLSESYVYSKLFSETMQPTNLKPYYYRMEPAPSPDDITVATLITADRFQVFEKLVNNYKGPISVALHISDDHNQANILRRLDNMYQSNPLMKKYVDIHLIIDKFERQFNYWRNVARFFSRTDYFLLLDIDFYLCTDFRQSLQNHPELMNRLKDGNVAIVLPAFEYDVLNEGRDAKVFPRVKSDLVKLVDDKKVSMFHKGWTRGHGSSNYTHWYQADTPYTVTEYNFSYEPYVIVKKDGIPWCNERFIGYGGNKAACLFEIYLSGVDYWVLPQDFIIHQNHDYLEDTRRIERNFNKKVYQNFREEACFRYFRNFLSRNEWGTPKADNLKKECSKSVPNFLKDTTAYQSETLQ</sequence>
<dbReference type="PANTHER" id="PTHR12270:SF25">
    <property type="entry name" value="GLYCOSYLTRANSFERASE-LIKE PROTEIN LARGE"/>
    <property type="match status" value="1"/>
</dbReference>
<evidence type="ECO:0000313" key="8">
    <source>
        <dbReference type="EMBL" id="KAK9722075.1"/>
    </source>
</evidence>
<evidence type="ECO:0000256" key="2">
    <source>
        <dbReference type="ARBA" id="ARBA00022692"/>
    </source>
</evidence>
<feature type="transmembrane region" description="Helical" evidence="7">
    <location>
        <begin position="12"/>
        <end position="32"/>
    </location>
</feature>
<evidence type="ECO:0000256" key="6">
    <source>
        <dbReference type="ARBA" id="ARBA00023180"/>
    </source>
</evidence>
<dbReference type="EMBL" id="JASJQH010006960">
    <property type="protein sequence ID" value="KAK9722075.1"/>
    <property type="molecule type" value="Genomic_DNA"/>
</dbReference>
<accession>A0ABR2W794</accession>
<evidence type="ECO:0000256" key="4">
    <source>
        <dbReference type="ARBA" id="ARBA00022989"/>
    </source>
</evidence>
<proteinExistence type="predicted"/>
<comment type="subcellular location">
    <subcellularLocation>
        <location evidence="1">Membrane</location>
        <topology evidence="1">Single-pass type II membrane protein</topology>
    </subcellularLocation>
</comment>
<keyword evidence="9" id="KW-1185">Reference proteome</keyword>
<evidence type="ECO:0008006" key="10">
    <source>
        <dbReference type="Google" id="ProtNLM"/>
    </source>
</evidence>
<name>A0ABR2W794_9FUNG</name>
<dbReference type="Proteomes" id="UP001479436">
    <property type="component" value="Unassembled WGS sequence"/>
</dbReference>
<dbReference type="Pfam" id="PF13896">
    <property type="entry name" value="Glyco_transf_49"/>
    <property type="match status" value="2"/>
</dbReference>
<evidence type="ECO:0000256" key="1">
    <source>
        <dbReference type="ARBA" id="ARBA00004606"/>
    </source>
</evidence>